<evidence type="ECO:0000313" key="2">
    <source>
        <dbReference type="EMBL" id="GLS70187.1"/>
    </source>
</evidence>
<keyword evidence="3" id="KW-1185">Reference proteome</keyword>
<gene>
    <name evidence="2" type="ORF">GCM10007890_22000</name>
</gene>
<organism evidence="2 3">
    <name type="scientific">Methylobacterium tardum</name>
    <dbReference type="NCBI Taxonomy" id="374432"/>
    <lineage>
        <taxon>Bacteria</taxon>
        <taxon>Pseudomonadati</taxon>
        <taxon>Pseudomonadota</taxon>
        <taxon>Alphaproteobacteria</taxon>
        <taxon>Hyphomicrobiales</taxon>
        <taxon>Methylobacteriaceae</taxon>
        <taxon>Methylobacterium</taxon>
    </lineage>
</organism>
<sequence>MRLSALALVLTLAAPAAHADPANTLNDLWQALSVCARRAQVAPEAAGSEVTVLFTLRRDGSLQGKPRITHSRLIGDNVDQQAFVAASLSAMASCFPIPITDGLGGSIAGRPIRFRLVSGVHGA</sequence>
<name>A0AA37THK4_9HYPH</name>
<evidence type="ECO:0008006" key="4">
    <source>
        <dbReference type="Google" id="ProtNLM"/>
    </source>
</evidence>
<comment type="caution">
    <text evidence="2">The sequence shown here is derived from an EMBL/GenBank/DDBJ whole genome shotgun (WGS) entry which is preliminary data.</text>
</comment>
<proteinExistence type="predicted"/>
<evidence type="ECO:0000256" key="1">
    <source>
        <dbReference type="SAM" id="SignalP"/>
    </source>
</evidence>
<reference evidence="3" key="1">
    <citation type="journal article" date="2019" name="Int. J. Syst. Evol. Microbiol.">
        <title>The Global Catalogue of Microorganisms (GCM) 10K type strain sequencing project: providing services to taxonomists for standard genome sequencing and annotation.</title>
        <authorList>
            <consortium name="The Broad Institute Genomics Platform"/>
            <consortium name="The Broad Institute Genome Sequencing Center for Infectious Disease"/>
            <person name="Wu L."/>
            <person name="Ma J."/>
        </authorList>
    </citation>
    <scope>NUCLEOTIDE SEQUENCE [LARGE SCALE GENOMIC DNA]</scope>
    <source>
        <strain evidence="3">NBRC 103632</strain>
    </source>
</reference>
<dbReference type="InterPro" id="IPR014587">
    <property type="entry name" value="UCP034077"/>
</dbReference>
<keyword evidence="1" id="KW-0732">Signal</keyword>
<feature type="chain" id="PRO_5041330908" description="TonB C-terminal domain-containing protein" evidence="1">
    <location>
        <begin position="20"/>
        <end position="123"/>
    </location>
</feature>
<accession>A0AA37THK4</accession>
<dbReference type="EMBL" id="BSPL01000013">
    <property type="protein sequence ID" value="GLS70187.1"/>
    <property type="molecule type" value="Genomic_DNA"/>
</dbReference>
<dbReference type="Proteomes" id="UP001157440">
    <property type="component" value="Unassembled WGS sequence"/>
</dbReference>
<dbReference type="PIRSF" id="PIRSF034077">
    <property type="entry name" value="UCP034077"/>
    <property type="match status" value="1"/>
</dbReference>
<dbReference type="AlphaFoldDB" id="A0AA37THK4"/>
<feature type="signal peptide" evidence="1">
    <location>
        <begin position="1"/>
        <end position="19"/>
    </location>
</feature>
<protein>
    <recommendedName>
        <fullName evidence="4">TonB C-terminal domain-containing protein</fullName>
    </recommendedName>
</protein>
<evidence type="ECO:0000313" key="3">
    <source>
        <dbReference type="Proteomes" id="UP001157440"/>
    </source>
</evidence>